<dbReference type="Proteomes" id="UP000250166">
    <property type="component" value="Unassembled WGS sequence"/>
</dbReference>
<evidence type="ECO:0000256" key="3">
    <source>
        <dbReference type="SAM" id="MobiDB-lite"/>
    </source>
</evidence>
<dbReference type="PANTHER" id="PTHR43542">
    <property type="entry name" value="METHYLTRANSFERASE"/>
    <property type="match status" value="1"/>
</dbReference>
<keyword evidence="1 4" id="KW-0489">Methyltransferase</keyword>
<protein>
    <submittedName>
        <fullName evidence="4">DNA methylase</fullName>
        <ecNumber evidence="4">2.1.1.171</ecNumber>
    </submittedName>
</protein>
<name>A0A2X3B5A7_9HELI</name>
<dbReference type="AlphaFoldDB" id="A0A2X3B5A7"/>
<feature type="compositionally biased region" description="Low complexity" evidence="3">
    <location>
        <begin position="38"/>
        <end position="55"/>
    </location>
</feature>
<sequence>MTHNTHKTTPKTTLHNTRSNHKKHSALKKITKKHQKSQKSNQSRSSQILQKSQSHSSRKSQKSRHIPVINMPKHLRVIGGKFRGLKLFAPLENIESHTESSLESSLKSNTKSNLDSNLESNLDSASSFVSASSHSLARSSLCHSAYLTKSQTRPTKSILKESLFNTLGSAVIDCYFIEGFSGSGSVGIEAISRGAKRAVFFEKDKRAIELLKQNLELLSKYSHTEMTEMYAEIFVGNSFIELPKFLRTLQNPSLLYLDPPFSIRQNYADIYENCANLIRTIDTPFVREIIIEHYSSYHFSTQIGMFLQTKTRKFGKSSLSYFTQGEQHG</sequence>
<dbReference type="EC" id="2.1.1.171" evidence="4"/>
<dbReference type="EMBL" id="UAWL01000006">
    <property type="protein sequence ID" value="SQB98992.1"/>
    <property type="molecule type" value="Genomic_DNA"/>
</dbReference>
<organism evidence="4 5">
    <name type="scientific">Helicobacter fennelliae</name>
    <dbReference type="NCBI Taxonomy" id="215"/>
    <lineage>
        <taxon>Bacteria</taxon>
        <taxon>Pseudomonadati</taxon>
        <taxon>Campylobacterota</taxon>
        <taxon>Epsilonproteobacteria</taxon>
        <taxon>Campylobacterales</taxon>
        <taxon>Helicobacteraceae</taxon>
        <taxon>Helicobacter</taxon>
    </lineage>
</organism>
<feature type="compositionally biased region" description="Basic residues" evidence="3">
    <location>
        <begin position="56"/>
        <end position="65"/>
    </location>
</feature>
<keyword evidence="2 4" id="KW-0808">Transferase</keyword>
<feature type="region of interest" description="Disordered" evidence="3">
    <location>
        <begin position="1"/>
        <end position="72"/>
    </location>
</feature>
<dbReference type="InterPro" id="IPR004398">
    <property type="entry name" value="RNA_MeTrfase_RsmD"/>
</dbReference>
<dbReference type="SUPFAM" id="SSF53335">
    <property type="entry name" value="S-adenosyl-L-methionine-dependent methyltransferases"/>
    <property type="match status" value="1"/>
</dbReference>
<dbReference type="Gene3D" id="3.40.50.150">
    <property type="entry name" value="Vaccinia Virus protein VP39"/>
    <property type="match status" value="1"/>
</dbReference>
<gene>
    <name evidence="4" type="primary">rsmD</name>
    <name evidence="4" type="ORF">NCTC13102_01464</name>
</gene>
<evidence type="ECO:0000313" key="4">
    <source>
        <dbReference type="EMBL" id="SQB98992.1"/>
    </source>
</evidence>
<evidence type="ECO:0000256" key="2">
    <source>
        <dbReference type="ARBA" id="ARBA00022679"/>
    </source>
</evidence>
<dbReference type="PANTHER" id="PTHR43542:SF1">
    <property type="entry name" value="METHYLTRANSFERASE"/>
    <property type="match status" value="1"/>
</dbReference>
<proteinExistence type="predicted"/>
<dbReference type="GO" id="GO:0052913">
    <property type="term" value="F:16S rRNA (guanine(966)-N(2))-methyltransferase activity"/>
    <property type="evidence" value="ECO:0007669"/>
    <property type="project" value="UniProtKB-EC"/>
</dbReference>
<reference evidence="4 5" key="1">
    <citation type="submission" date="2018-06" db="EMBL/GenBank/DDBJ databases">
        <authorList>
            <consortium name="Pathogen Informatics"/>
            <person name="Doyle S."/>
        </authorList>
    </citation>
    <scope>NUCLEOTIDE SEQUENCE [LARGE SCALE GENOMIC DNA]</scope>
    <source>
        <strain evidence="4 5">NCTC13102</strain>
    </source>
</reference>
<dbReference type="Pfam" id="PF03602">
    <property type="entry name" value="Cons_hypoth95"/>
    <property type="match status" value="1"/>
</dbReference>
<dbReference type="InterPro" id="IPR029063">
    <property type="entry name" value="SAM-dependent_MTases_sf"/>
</dbReference>
<accession>A0A2X3B5A7</accession>
<evidence type="ECO:0000313" key="5">
    <source>
        <dbReference type="Proteomes" id="UP000250166"/>
    </source>
</evidence>
<feature type="compositionally biased region" description="Basic residues" evidence="3">
    <location>
        <begin position="18"/>
        <end position="37"/>
    </location>
</feature>
<evidence type="ECO:0000256" key="1">
    <source>
        <dbReference type="ARBA" id="ARBA00022603"/>
    </source>
</evidence>